<sequence length="48" mass="5348">MSPNPLSGPQWSRQAVRTRISSRQGTHDHAYATRLGSVHLPGDARRTH</sequence>
<evidence type="ECO:0000313" key="3">
    <source>
        <dbReference type="Proteomes" id="UP000233551"/>
    </source>
</evidence>
<evidence type="ECO:0000313" key="2">
    <source>
        <dbReference type="EMBL" id="PKI26086.1"/>
    </source>
</evidence>
<name>A0A2I0HFD0_PUNGR</name>
<dbReference type="EMBL" id="PGOL01037129">
    <property type="protein sequence ID" value="PKI26086.1"/>
    <property type="molecule type" value="Genomic_DNA"/>
</dbReference>
<reference evidence="2 3" key="1">
    <citation type="submission" date="2017-11" db="EMBL/GenBank/DDBJ databases">
        <title>De-novo sequencing of pomegranate (Punica granatum L.) genome.</title>
        <authorList>
            <person name="Akparov Z."/>
            <person name="Amiraslanov A."/>
            <person name="Hajiyeva S."/>
            <person name="Abbasov M."/>
            <person name="Kaur K."/>
            <person name="Hamwieh A."/>
            <person name="Solovyev V."/>
            <person name="Salamov A."/>
            <person name="Braich B."/>
            <person name="Kosarev P."/>
            <person name="Mahmoud A."/>
            <person name="Hajiyev E."/>
            <person name="Babayeva S."/>
            <person name="Izzatullayeva V."/>
            <person name="Mammadov A."/>
            <person name="Mammadov A."/>
            <person name="Sharifova S."/>
            <person name="Ojaghi J."/>
            <person name="Eynullazada K."/>
            <person name="Bayramov B."/>
            <person name="Abdulazimova A."/>
            <person name="Shahmuradov I."/>
        </authorList>
    </citation>
    <scope>NUCLEOTIDE SEQUENCE [LARGE SCALE GENOMIC DNA]</scope>
    <source>
        <strain evidence="3">cv. AG2017</strain>
        <tissue evidence="2">Leaf</tissue>
    </source>
</reference>
<proteinExistence type="predicted"/>
<gene>
    <name evidence="2" type="ORF">CRG98_049225</name>
</gene>
<dbReference type="AlphaFoldDB" id="A0A2I0HFD0"/>
<protein>
    <submittedName>
        <fullName evidence="2">Uncharacterized protein</fullName>
    </submittedName>
</protein>
<organism evidence="2 3">
    <name type="scientific">Punica granatum</name>
    <name type="common">Pomegranate</name>
    <dbReference type="NCBI Taxonomy" id="22663"/>
    <lineage>
        <taxon>Eukaryota</taxon>
        <taxon>Viridiplantae</taxon>
        <taxon>Streptophyta</taxon>
        <taxon>Embryophyta</taxon>
        <taxon>Tracheophyta</taxon>
        <taxon>Spermatophyta</taxon>
        <taxon>Magnoliopsida</taxon>
        <taxon>eudicotyledons</taxon>
        <taxon>Gunneridae</taxon>
        <taxon>Pentapetalae</taxon>
        <taxon>rosids</taxon>
        <taxon>malvids</taxon>
        <taxon>Myrtales</taxon>
        <taxon>Lythraceae</taxon>
        <taxon>Punica</taxon>
    </lineage>
</organism>
<comment type="caution">
    <text evidence="2">The sequence shown here is derived from an EMBL/GenBank/DDBJ whole genome shotgun (WGS) entry which is preliminary data.</text>
</comment>
<evidence type="ECO:0000256" key="1">
    <source>
        <dbReference type="SAM" id="MobiDB-lite"/>
    </source>
</evidence>
<dbReference type="Proteomes" id="UP000233551">
    <property type="component" value="Unassembled WGS sequence"/>
</dbReference>
<keyword evidence="3" id="KW-1185">Reference proteome</keyword>
<feature type="compositionally biased region" description="Polar residues" evidence="1">
    <location>
        <begin position="1"/>
        <end position="24"/>
    </location>
</feature>
<feature type="region of interest" description="Disordered" evidence="1">
    <location>
        <begin position="1"/>
        <end position="48"/>
    </location>
</feature>
<accession>A0A2I0HFD0</accession>
<feature type="non-terminal residue" evidence="2">
    <location>
        <position position="48"/>
    </location>
</feature>